<evidence type="ECO:0000256" key="1">
    <source>
        <dbReference type="SAM" id="Phobius"/>
    </source>
</evidence>
<feature type="transmembrane region" description="Helical" evidence="1">
    <location>
        <begin position="54"/>
        <end position="76"/>
    </location>
</feature>
<reference evidence="2" key="1">
    <citation type="submission" date="2021-05" db="EMBL/GenBank/DDBJ databases">
        <authorList>
            <person name="Alioto T."/>
            <person name="Alioto T."/>
            <person name="Gomez Garrido J."/>
        </authorList>
    </citation>
    <scope>NUCLEOTIDE SEQUENCE</scope>
</reference>
<keyword evidence="1" id="KW-1133">Transmembrane helix</keyword>
<keyword evidence="1" id="KW-0472">Membrane</keyword>
<organism evidence="2">
    <name type="scientific">Cacopsylla melanoneura</name>
    <dbReference type="NCBI Taxonomy" id="428564"/>
    <lineage>
        <taxon>Eukaryota</taxon>
        <taxon>Metazoa</taxon>
        <taxon>Ecdysozoa</taxon>
        <taxon>Arthropoda</taxon>
        <taxon>Hexapoda</taxon>
        <taxon>Insecta</taxon>
        <taxon>Pterygota</taxon>
        <taxon>Neoptera</taxon>
        <taxon>Paraneoptera</taxon>
        <taxon>Hemiptera</taxon>
        <taxon>Sternorrhyncha</taxon>
        <taxon>Psylloidea</taxon>
        <taxon>Psyllidae</taxon>
        <taxon>Psyllinae</taxon>
        <taxon>Cacopsylla</taxon>
    </lineage>
</organism>
<sequence length="227" mass="25698">MDELLYPRSYSDIHSFSINFFVVSYFLFLYIFISLNPPSSFVRMFNLSTFFPPIGGALTFMSFANINVCISIGILLNTKAIFSSNLTYNTIAIYSLFHIKLGSSVAILPYLCTPVTFERAKFISVGWGLATIIYSRLMGVTITVNLATLIYTRLMGVTITVNLATIIYKMDSKLSSEIGSIESEMMDVAINELWSDQDKKKKKYSTRKENYERRTGNPENLAHCQIV</sequence>
<name>A0A8D8YDW7_9HEMI</name>
<feature type="transmembrane region" description="Helical" evidence="1">
    <location>
        <begin position="13"/>
        <end position="33"/>
    </location>
</feature>
<dbReference type="EMBL" id="HBUF01372797">
    <property type="protein sequence ID" value="CAG6726965.1"/>
    <property type="molecule type" value="Transcribed_RNA"/>
</dbReference>
<accession>A0A8D8YDW7</accession>
<feature type="transmembrane region" description="Helical" evidence="1">
    <location>
        <begin position="124"/>
        <end position="144"/>
    </location>
</feature>
<evidence type="ECO:0000313" key="2">
    <source>
        <dbReference type="EMBL" id="CAG6726965.1"/>
    </source>
</evidence>
<keyword evidence="1" id="KW-0812">Transmembrane</keyword>
<feature type="transmembrane region" description="Helical" evidence="1">
    <location>
        <begin position="91"/>
        <end position="112"/>
    </location>
</feature>
<protein>
    <submittedName>
        <fullName evidence="2">Uncharacterized protein</fullName>
    </submittedName>
</protein>
<dbReference type="AlphaFoldDB" id="A0A8D8YDW7"/>
<proteinExistence type="predicted"/>